<dbReference type="AlphaFoldDB" id="A0A8S9YJZ8"/>
<organism evidence="3 4">
    <name type="scientific">Paragonimus skrjabini miyazakii</name>
    <dbReference type="NCBI Taxonomy" id="59628"/>
    <lineage>
        <taxon>Eukaryota</taxon>
        <taxon>Metazoa</taxon>
        <taxon>Spiralia</taxon>
        <taxon>Lophotrochozoa</taxon>
        <taxon>Platyhelminthes</taxon>
        <taxon>Trematoda</taxon>
        <taxon>Digenea</taxon>
        <taxon>Plagiorchiida</taxon>
        <taxon>Troglotremata</taxon>
        <taxon>Troglotrematidae</taxon>
        <taxon>Paragonimus</taxon>
    </lineage>
</organism>
<gene>
    <name evidence="3" type="ORF">EG68_08333</name>
</gene>
<feature type="coiled-coil region" evidence="1">
    <location>
        <begin position="82"/>
        <end position="201"/>
    </location>
</feature>
<protein>
    <submittedName>
        <fullName evidence="3">Uncharacterized protein</fullName>
    </submittedName>
</protein>
<feature type="region of interest" description="Disordered" evidence="2">
    <location>
        <begin position="280"/>
        <end position="328"/>
    </location>
</feature>
<feature type="compositionally biased region" description="Polar residues" evidence="2">
    <location>
        <begin position="299"/>
        <end position="328"/>
    </location>
</feature>
<keyword evidence="4" id="KW-1185">Reference proteome</keyword>
<feature type="compositionally biased region" description="Basic and acidic residues" evidence="2">
    <location>
        <begin position="1"/>
        <end position="30"/>
    </location>
</feature>
<evidence type="ECO:0000256" key="2">
    <source>
        <dbReference type="SAM" id="MobiDB-lite"/>
    </source>
</evidence>
<name>A0A8S9YJZ8_9TREM</name>
<comment type="caution">
    <text evidence="3">The sequence shown here is derived from an EMBL/GenBank/DDBJ whole genome shotgun (WGS) entry which is preliminary data.</text>
</comment>
<dbReference type="EMBL" id="JTDE01004271">
    <property type="protein sequence ID" value="KAF7255139.1"/>
    <property type="molecule type" value="Genomic_DNA"/>
</dbReference>
<proteinExistence type="predicted"/>
<dbReference type="Proteomes" id="UP000822476">
    <property type="component" value="Unassembled WGS sequence"/>
</dbReference>
<feature type="compositionally biased region" description="Polar residues" evidence="2">
    <location>
        <begin position="36"/>
        <end position="53"/>
    </location>
</feature>
<evidence type="ECO:0000256" key="1">
    <source>
        <dbReference type="SAM" id="Coils"/>
    </source>
</evidence>
<keyword evidence="1" id="KW-0175">Coiled coil</keyword>
<evidence type="ECO:0000313" key="3">
    <source>
        <dbReference type="EMBL" id="KAF7255139.1"/>
    </source>
</evidence>
<accession>A0A8S9YJZ8</accession>
<feature type="compositionally biased region" description="Basic and acidic residues" evidence="2">
    <location>
        <begin position="280"/>
        <end position="293"/>
    </location>
</feature>
<sequence>MERTRSATKLHDDLLHESSEDSRRLPRYKGELGSYVNDNSMDSAPPQSMNHEQPLSRDAQLREIEELANAEDIDPDHVIHLLREKEMEIQTLNDELEVSYTERNRIQAAMAEAQTIIDQQQDQLTEYRRRAALSKTDAEDFKIRNMLLKHGTQSNNEDQLQQYSNAYERLEAEMETLQSQANEAKRLQIRLQTENEFLRRQLEQVNIPDSNDADPTTIQHELHLTLAAERAAMAKQQHDVEQYISQQEETHREELQRYQDEISSLRAQLIDLKRNEREWKRAHSRSSDHRQQPDEDPQSESTRTGPSQRSQTNSPQTTSELSVSQLNTSESDRIAQIRRLTEELNRWKSYACSLVRSFVDHCEEFVQKTQYEEPEFFTIAERRWYDYSMYLLETLLDAAPHQLAEMDLHLLKRSMSARRPNNSTLSNLSARNGTLEPDILSAVQLQTPKTVKVRTSERVARIATKPIFRKSMAN</sequence>
<reference evidence="3" key="1">
    <citation type="submission" date="2019-07" db="EMBL/GenBank/DDBJ databases">
        <title>Annotation for the trematode Paragonimus miyazaki's.</title>
        <authorList>
            <person name="Choi Y.-J."/>
        </authorList>
    </citation>
    <scope>NUCLEOTIDE SEQUENCE</scope>
    <source>
        <strain evidence="3">Japan</strain>
    </source>
</reference>
<dbReference type="OrthoDB" id="6242069at2759"/>
<evidence type="ECO:0000313" key="4">
    <source>
        <dbReference type="Proteomes" id="UP000822476"/>
    </source>
</evidence>
<feature type="region of interest" description="Disordered" evidence="2">
    <location>
        <begin position="1"/>
        <end position="57"/>
    </location>
</feature>